<dbReference type="InterPro" id="IPR008775">
    <property type="entry name" value="Phytyl_CoA_dOase-like"/>
</dbReference>
<proteinExistence type="predicted"/>
<dbReference type="Proteomes" id="UP000325785">
    <property type="component" value="Chromosome"/>
</dbReference>
<evidence type="ECO:0000313" key="1">
    <source>
        <dbReference type="EMBL" id="QEW26033.1"/>
    </source>
</evidence>
<evidence type="ECO:0000313" key="2">
    <source>
        <dbReference type="Proteomes" id="UP000325785"/>
    </source>
</evidence>
<organism evidence="1 2">
    <name type="scientific">Roseovarius indicus</name>
    <dbReference type="NCBI Taxonomy" id="540747"/>
    <lineage>
        <taxon>Bacteria</taxon>
        <taxon>Pseudomonadati</taxon>
        <taxon>Pseudomonadota</taxon>
        <taxon>Alphaproteobacteria</taxon>
        <taxon>Rhodobacterales</taxon>
        <taxon>Roseobacteraceae</taxon>
        <taxon>Roseovarius</taxon>
    </lineage>
</organism>
<dbReference type="GO" id="GO:0016706">
    <property type="term" value="F:2-oxoglutarate-dependent dioxygenase activity"/>
    <property type="evidence" value="ECO:0007669"/>
    <property type="project" value="UniProtKB-ARBA"/>
</dbReference>
<dbReference type="EMBL" id="CP031598">
    <property type="protein sequence ID" value="QEW26033.1"/>
    <property type="molecule type" value="Genomic_DNA"/>
</dbReference>
<dbReference type="PANTHER" id="PTHR20883">
    <property type="entry name" value="PHYTANOYL-COA DIOXYGENASE DOMAIN CONTAINING 1"/>
    <property type="match status" value="1"/>
</dbReference>
<protein>
    <submittedName>
        <fullName evidence="1">Putative chlorinating enzyme</fullName>
    </submittedName>
</protein>
<dbReference type="Pfam" id="PF05721">
    <property type="entry name" value="PhyH"/>
    <property type="match status" value="1"/>
</dbReference>
<dbReference type="Gene3D" id="2.60.120.620">
    <property type="entry name" value="q2cbj1_9rhob like domain"/>
    <property type="match status" value="1"/>
</dbReference>
<sequence length="335" mass="36842">MPERGAGHPAPLVFRKRVPGGAMLDQSQIDAFNRDGVIVVPDVLAGDVLAAVRAEYSGLLDTLYAGWHREGRVPPPEGRDFQDKLLTSYKAGCDWFQPMDISLPGDEITPDTPFHFGPAVFDMITCARLLDLVECLIGPEITSNPIQHVRLKPPAGELHKDEIRAHVGGTDWHQDRGVAHEEADATTMVTVWLAISDATVENGCLQAIPGTPRMYPHCPKTQTAIADGVLDVGKAQALPVKAGGAVIFHPLTPHASLDNVSKQFRWSFDIRYNVTGQPTGRAHFPDFVARSRAQPETELRDWRAWLSMWEHARARLSGQAHIPIHRWDASSPSCA</sequence>
<dbReference type="PANTHER" id="PTHR20883:SF14">
    <property type="entry name" value="PHYTANOYL-COA DIOXYGENASE"/>
    <property type="match status" value="1"/>
</dbReference>
<accession>A0A5P3ABF6</accession>
<reference evidence="1 2" key="1">
    <citation type="submission" date="2018-08" db="EMBL/GenBank/DDBJ databases">
        <title>Genetic Globetrotter - A new plasmid hitch-hiking vast phylogenetic and geographic distances.</title>
        <authorList>
            <person name="Vollmers J."/>
            <person name="Petersen J."/>
        </authorList>
    </citation>
    <scope>NUCLEOTIDE SEQUENCE [LARGE SCALE GENOMIC DNA]</scope>
    <source>
        <strain evidence="1 2">DSM 26383</strain>
    </source>
</reference>
<gene>
    <name evidence="1" type="ORF">RIdsm_01827</name>
</gene>
<name>A0A5P3ABF6_9RHOB</name>
<dbReference type="SUPFAM" id="SSF51197">
    <property type="entry name" value="Clavaminate synthase-like"/>
    <property type="match status" value="1"/>
</dbReference>
<dbReference type="AlphaFoldDB" id="A0A5P3ABF6"/>
<dbReference type="GO" id="GO:0005506">
    <property type="term" value="F:iron ion binding"/>
    <property type="evidence" value="ECO:0007669"/>
    <property type="project" value="UniProtKB-ARBA"/>
</dbReference>
<dbReference type="KEGG" id="rid:RIdsm_01827"/>